<evidence type="ECO:0000256" key="6">
    <source>
        <dbReference type="PROSITE-ProRule" id="PRU00433"/>
    </source>
</evidence>
<evidence type="ECO:0000259" key="7">
    <source>
        <dbReference type="PROSITE" id="PS51007"/>
    </source>
</evidence>
<dbReference type="GO" id="GO:0020037">
    <property type="term" value="F:heme binding"/>
    <property type="evidence" value="ECO:0007669"/>
    <property type="project" value="InterPro"/>
</dbReference>
<dbReference type="GO" id="GO:0009055">
    <property type="term" value="F:electron transfer activity"/>
    <property type="evidence" value="ECO:0007669"/>
    <property type="project" value="InterPro"/>
</dbReference>
<evidence type="ECO:0000256" key="5">
    <source>
        <dbReference type="ARBA" id="ARBA00023004"/>
    </source>
</evidence>
<dbReference type="EMBL" id="CP165734">
    <property type="protein sequence ID" value="XDV60269.1"/>
    <property type="molecule type" value="Genomic_DNA"/>
</dbReference>
<dbReference type="PANTHER" id="PTHR33751:SF9">
    <property type="entry name" value="CYTOCHROME C4"/>
    <property type="match status" value="1"/>
</dbReference>
<sequence length="208" mass="22249">MNCLLNWTIAGVVMLGLGICVAPTIAVAQIRNGASAQPALPPAIADKVEVCAGCHGADGKPVDKSIPIIWGQLQGYIYIQLRDFKRGDRKNETMQPIASSLEKDEMMAIAEFFSQKPWPDLGQPRAPKNVAQKAVEAEHSVGCTGCHLEAFQGAGTVPRLAGQSREYLAKTTADFRTRERGNNPGMSDLMIATPEDGLAALAEYLAGL</sequence>
<dbReference type="Gene3D" id="1.10.760.10">
    <property type="entry name" value="Cytochrome c-like domain"/>
    <property type="match status" value="2"/>
</dbReference>
<dbReference type="AlphaFoldDB" id="A0AB39XS25"/>
<evidence type="ECO:0000256" key="2">
    <source>
        <dbReference type="ARBA" id="ARBA00022617"/>
    </source>
</evidence>
<dbReference type="PANTHER" id="PTHR33751">
    <property type="entry name" value="CBB3-TYPE CYTOCHROME C OXIDASE SUBUNIT FIXP"/>
    <property type="match status" value="1"/>
</dbReference>
<evidence type="ECO:0000256" key="3">
    <source>
        <dbReference type="ARBA" id="ARBA00022723"/>
    </source>
</evidence>
<keyword evidence="3 6" id="KW-0479">Metal-binding</keyword>
<dbReference type="SUPFAM" id="SSF46626">
    <property type="entry name" value="Cytochrome c"/>
    <property type="match status" value="2"/>
</dbReference>
<evidence type="ECO:0000313" key="8">
    <source>
        <dbReference type="EMBL" id="XDV60269.1"/>
    </source>
</evidence>
<dbReference type="PROSITE" id="PS51007">
    <property type="entry name" value="CYTC"/>
    <property type="match status" value="1"/>
</dbReference>
<dbReference type="InterPro" id="IPR036909">
    <property type="entry name" value="Cyt_c-like_dom_sf"/>
</dbReference>
<reference evidence="8" key="1">
    <citation type="submission" date="2024-08" db="EMBL/GenBank/DDBJ databases">
        <authorList>
            <person name="Chaddad Z."/>
            <person name="Lamrabet M."/>
            <person name="Bouhnik O."/>
            <person name="Alami S."/>
            <person name="Wipf D."/>
            <person name="Courty P.E."/>
            <person name="Missbah El Idrissi M."/>
        </authorList>
    </citation>
    <scope>NUCLEOTIDE SEQUENCE</scope>
    <source>
        <strain evidence="8">LLZ17</strain>
    </source>
</reference>
<evidence type="ECO:0000256" key="1">
    <source>
        <dbReference type="ARBA" id="ARBA00022448"/>
    </source>
</evidence>
<keyword evidence="4" id="KW-0249">Electron transport</keyword>
<feature type="domain" description="Cytochrome c" evidence="7">
    <location>
        <begin position="28"/>
        <end position="117"/>
    </location>
</feature>
<dbReference type="GO" id="GO:0046872">
    <property type="term" value="F:metal ion binding"/>
    <property type="evidence" value="ECO:0007669"/>
    <property type="project" value="UniProtKB-KW"/>
</dbReference>
<proteinExistence type="predicted"/>
<name>A0AB39XS25_9BRAD</name>
<evidence type="ECO:0000256" key="4">
    <source>
        <dbReference type="ARBA" id="ARBA00022982"/>
    </source>
</evidence>
<gene>
    <name evidence="8" type="ORF">AB8Z38_13475</name>
</gene>
<protein>
    <submittedName>
        <fullName evidence="8">Cytochrome c</fullName>
    </submittedName>
</protein>
<keyword evidence="1" id="KW-0813">Transport</keyword>
<dbReference type="RefSeq" id="WP_369725633.1">
    <property type="nucleotide sequence ID" value="NZ_CP165734.1"/>
</dbReference>
<keyword evidence="2 6" id="KW-0349">Heme</keyword>
<keyword evidence="5 6" id="KW-0408">Iron</keyword>
<organism evidence="8">
    <name type="scientific">Bradyrhizobium sp. LLZ17</name>
    <dbReference type="NCBI Taxonomy" id="3239388"/>
    <lineage>
        <taxon>Bacteria</taxon>
        <taxon>Pseudomonadati</taxon>
        <taxon>Pseudomonadota</taxon>
        <taxon>Alphaproteobacteria</taxon>
        <taxon>Hyphomicrobiales</taxon>
        <taxon>Nitrobacteraceae</taxon>
        <taxon>Bradyrhizobium</taxon>
    </lineage>
</organism>
<accession>A0AB39XS25</accession>
<dbReference type="InterPro" id="IPR009056">
    <property type="entry name" value="Cyt_c-like_dom"/>
</dbReference>
<dbReference type="InterPro" id="IPR050597">
    <property type="entry name" value="Cytochrome_c_Oxidase_Subunit"/>
</dbReference>